<dbReference type="Gene3D" id="3.40.50.300">
    <property type="entry name" value="P-loop containing nucleotide triphosphate hydrolases"/>
    <property type="match status" value="2"/>
</dbReference>
<dbReference type="GO" id="GO:0016887">
    <property type="term" value="F:ATP hydrolysis activity"/>
    <property type="evidence" value="ECO:0007669"/>
    <property type="project" value="RHEA"/>
</dbReference>
<evidence type="ECO:0000256" key="12">
    <source>
        <dbReference type="SAM" id="MobiDB-lite"/>
    </source>
</evidence>
<keyword evidence="4 11" id="KW-0347">Helicase</keyword>
<feature type="compositionally biased region" description="Low complexity" evidence="12">
    <location>
        <begin position="645"/>
        <end position="654"/>
    </location>
</feature>
<evidence type="ECO:0000256" key="8">
    <source>
        <dbReference type="ARBA" id="ARBA00034617"/>
    </source>
</evidence>
<evidence type="ECO:0000259" key="13">
    <source>
        <dbReference type="PROSITE" id="PS51198"/>
    </source>
</evidence>
<keyword evidence="6" id="KW-0238">DNA-binding</keyword>
<dbReference type="PANTHER" id="PTHR11070">
    <property type="entry name" value="UVRD / RECB / PCRA DNA HELICASE FAMILY MEMBER"/>
    <property type="match status" value="1"/>
</dbReference>
<proteinExistence type="inferred from homology"/>
<evidence type="ECO:0000256" key="5">
    <source>
        <dbReference type="ARBA" id="ARBA00022840"/>
    </source>
</evidence>
<reference evidence="15 16" key="1">
    <citation type="submission" date="2017-11" db="EMBL/GenBank/DDBJ databases">
        <title>Evolution of Phototrophy in the Chloroflexi Phylum Driven by Horizontal Gene Transfer.</title>
        <authorList>
            <person name="Ward L.M."/>
            <person name="Hemp J."/>
            <person name="Shih P.M."/>
            <person name="Mcglynn S.E."/>
            <person name="Fischer W."/>
        </authorList>
    </citation>
    <scope>NUCLEOTIDE SEQUENCE [LARGE SCALE GENOMIC DNA]</scope>
    <source>
        <strain evidence="15">JP3_13</strain>
    </source>
</reference>
<dbReference type="PROSITE" id="PS51217">
    <property type="entry name" value="UVRD_HELICASE_CTER"/>
    <property type="match status" value="1"/>
</dbReference>
<dbReference type="InterPro" id="IPR013986">
    <property type="entry name" value="DExx_box_DNA_helicase_dom_sf"/>
</dbReference>
<dbReference type="Pfam" id="PF00580">
    <property type="entry name" value="UvrD-helicase"/>
    <property type="match status" value="1"/>
</dbReference>
<comment type="catalytic activity">
    <reaction evidence="10">
        <text>ATP + H2O = ADP + phosphate + H(+)</text>
        <dbReference type="Rhea" id="RHEA:13065"/>
        <dbReference type="ChEBI" id="CHEBI:15377"/>
        <dbReference type="ChEBI" id="CHEBI:15378"/>
        <dbReference type="ChEBI" id="CHEBI:30616"/>
        <dbReference type="ChEBI" id="CHEBI:43474"/>
        <dbReference type="ChEBI" id="CHEBI:456216"/>
        <dbReference type="EC" id="5.6.2.4"/>
    </reaction>
</comment>
<dbReference type="GO" id="GO:0005829">
    <property type="term" value="C:cytosol"/>
    <property type="evidence" value="ECO:0007669"/>
    <property type="project" value="TreeGrafter"/>
</dbReference>
<keyword evidence="3 11" id="KW-0378">Hydrolase</keyword>
<evidence type="ECO:0000256" key="6">
    <source>
        <dbReference type="ARBA" id="ARBA00023125"/>
    </source>
</evidence>
<dbReference type="CDD" id="cd17932">
    <property type="entry name" value="DEXQc_UvrD"/>
    <property type="match status" value="1"/>
</dbReference>
<name>A0A2M8PFQ9_9CHLR</name>
<evidence type="ECO:0000256" key="10">
    <source>
        <dbReference type="ARBA" id="ARBA00048988"/>
    </source>
</evidence>
<protein>
    <recommendedName>
        <fullName evidence="9">DNA 3'-5' helicase</fullName>
        <ecNumber evidence="9">5.6.2.4</ecNumber>
    </recommendedName>
</protein>
<evidence type="ECO:0000313" key="16">
    <source>
        <dbReference type="Proteomes" id="UP000229681"/>
    </source>
</evidence>
<dbReference type="AlphaFoldDB" id="A0A2M8PFQ9"/>
<dbReference type="GO" id="GO:0033202">
    <property type="term" value="C:DNA helicase complex"/>
    <property type="evidence" value="ECO:0007669"/>
    <property type="project" value="TreeGrafter"/>
</dbReference>
<evidence type="ECO:0000256" key="7">
    <source>
        <dbReference type="ARBA" id="ARBA00023235"/>
    </source>
</evidence>
<evidence type="ECO:0000256" key="4">
    <source>
        <dbReference type="ARBA" id="ARBA00022806"/>
    </source>
</evidence>
<dbReference type="Pfam" id="PF13361">
    <property type="entry name" value="UvrD_C"/>
    <property type="match status" value="1"/>
</dbReference>
<accession>A0A2M8PFQ9</accession>
<dbReference type="Pfam" id="PF21196">
    <property type="entry name" value="PcrA_UvrD_tudor"/>
    <property type="match status" value="1"/>
</dbReference>
<dbReference type="GO" id="GO:0000725">
    <property type="term" value="P:recombinational repair"/>
    <property type="evidence" value="ECO:0007669"/>
    <property type="project" value="TreeGrafter"/>
</dbReference>
<organism evidence="15 16">
    <name type="scientific">Candidatus Thermofonsia Clade 1 bacterium</name>
    <dbReference type="NCBI Taxonomy" id="2364210"/>
    <lineage>
        <taxon>Bacteria</taxon>
        <taxon>Bacillati</taxon>
        <taxon>Chloroflexota</taxon>
        <taxon>Candidatus Thermofontia</taxon>
        <taxon>Candidatus Thermofonsia Clade 1</taxon>
    </lineage>
</organism>
<dbReference type="GO" id="GO:0005524">
    <property type="term" value="F:ATP binding"/>
    <property type="evidence" value="ECO:0007669"/>
    <property type="project" value="UniProtKB-UniRule"/>
</dbReference>
<feature type="domain" description="UvrD-like helicase C-terminal" evidence="14">
    <location>
        <begin position="286"/>
        <end position="558"/>
    </location>
</feature>
<dbReference type="InterPro" id="IPR027417">
    <property type="entry name" value="P-loop_NTPase"/>
</dbReference>
<dbReference type="CDD" id="cd18807">
    <property type="entry name" value="SF1_C_UvrD"/>
    <property type="match status" value="1"/>
</dbReference>
<evidence type="ECO:0000259" key="14">
    <source>
        <dbReference type="PROSITE" id="PS51217"/>
    </source>
</evidence>
<dbReference type="InterPro" id="IPR000212">
    <property type="entry name" value="DNA_helicase_UvrD/REP"/>
</dbReference>
<evidence type="ECO:0000256" key="11">
    <source>
        <dbReference type="PROSITE-ProRule" id="PRU00560"/>
    </source>
</evidence>
<dbReference type="EMBL" id="PGTM01000057">
    <property type="protein sequence ID" value="PJF36394.1"/>
    <property type="molecule type" value="Genomic_DNA"/>
</dbReference>
<comment type="similarity">
    <text evidence="1">Belongs to the helicase family. UvrD subfamily.</text>
</comment>
<comment type="caution">
    <text evidence="15">The sequence shown here is derived from an EMBL/GenBank/DDBJ whole genome shotgun (WGS) entry which is preliminary data.</text>
</comment>
<dbReference type="EC" id="5.6.2.4" evidence="9"/>
<evidence type="ECO:0000313" key="15">
    <source>
        <dbReference type="EMBL" id="PJF36394.1"/>
    </source>
</evidence>
<dbReference type="Proteomes" id="UP000229681">
    <property type="component" value="Unassembled WGS sequence"/>
</dbReference>
<dbReference type="GO" id="GO:0003677">
    <property type="term" value="F:DNA binding"/>
    <property type="evidence" value="ECO:0007669"/>
    <property type="project" value="UniProtKB-KW"/>
</dbReference>
<evidence type="ECO:0000256" key="1">
    <source>
        <dbReference type="ARBA" id="ARBA00009922"/>
    </source>
</evidence>
<sequence length="748" mass="83767">MDQIDLLQGLNEQQIAAITAPPTATLVIAGPGSGKTAVLTRRVAYLVGQLGVPPYQIMAVTFTNKAAREMQERIQRLLGQQINGLTIGTFHAICARILRREATHVGISPSFTIYDTEDQLSLVRMALAELGLDEERSAPRRFLSAISNAKNELITPEAYPRGNFNDRQVAQVYERYQALLSAAKALDFDDLLLYCVALFRDHAAIRRDYQARYAHILVDEFQDTNTAQYELVRLLAGAQGNPFCVGDPDQSIYRFRGADYRNLARFRSDYPHAKLILLEQNYRSHQIILDAAMAIIDKNPDRVRKRLYSTRRDGAKIVLKQLSDDDDEAQYVVWTIREAVQQRRYAYRDCAVMFRTNAQSRVLEETFVRAGVPYKLIGGAPFYSRREIKDLLAYLRAIQNPSDDVSLRRIINTPPRGIGKTTLAKLEEWALARNQSLSDALGALRSGQPSPFSGKALGALESLAAMLDVWRNLRDSMPIGVLLGDVLDQTDYLKYINDGTPEGRERLENVQELLRVAEAQGDKPLALYLEEIALLSDVDTQDDSGDHVVLLTLHAAKGLEFPVVFIVGLEEGLLPHAQSLEDEEQLAEERRLMYVGLTRAKDQLYLTWTLRRVGYGGGLGERTLASRFLEDIPPELTVGSPVPKRSASAAFTARSSDDRALPPRPAWRLPTTSQPAAPRPELPPRSANISTSSLYRSGQRVYHDRLGPGVIIASRFVDGDEELDIRFEKHGLKRLFASIAPLRMLDDE</sequence>
<evidence type="ECO:0000256" key="9">
    <source>
        <dbReference type="ARBA" id="ARBA00034808"/>
    </source>
</evidence>
<keyword evidence="2 11" id="KW-0547">Nucleotide-binding</keyword>
<dbReference type="InterPro" id="IPR014017">
    <property type="entry name" value="DNA_helicase_UvrD-like_C"/>
</dbReference>
<feature type="domain" description="UvrD-like helicase ATP-binding" evidence="13">
    <location>
        <begin position="8"/>
        <end position="285"/>
    </location>
</feature>
<dbReference type="Gene3D" id="1.10.486.10">
    <property type="entry name" value="PCRA, domain 4"/>
    <property type="match status" value="1"/>
</dbReference>
<keyword evidence="7" id="KW-0413">Isomerase</keyword>
<dbReference type="GO" id="GO:0009314">
    <property type="term" value="P:response to radiation"/>
    <property type="evidence" value="ECO:0007669"/>
    <property type="project" value="UniProtKB-ARBA"/>
</dbReference>
<feature type="region of interest" description="Disordered" evidence="12">
    <location>
        <begin position="639"/>
        <end position="690"/>
    </location>
</feature>
<dbReference type="GO" id="GO:0043138">
    <property type="term" value="F:3'-5' DNA helicase activity"/>
    <property type="evidence" value="ECO:0007669"/>
    <property type="project" value="UniProtKB-EC"/>
</dbReference>
<dbReference type="FunFam" id="1.10.10.160:FF:000001">
    <property type="entry name" value="ATP-dependent DNA helicase"/>
    <property type="match status" value="1"/>
</dbReference>
<gene>
    <name evidence="15" type="ORF">CUN49_05655</name>
</gene>
<evidence type="ECO:0000256" key="3">
    <source>
        <dbReference type="ARBA" id="ARBA00022801"/>
    </source>
</evidence>
<dbReference type="InterPro" id="IPR014016">
    <property type="entry name" value="UvrD-like_ATP-bd"/>
</dbReference>
<dbReference type="FunFam" id="1.10.486.10:FF:000003">
    <property type="entry name" value="ATP-dependent DNA helicase"/>
    <property type="match status" value="1"/>
</dbReference>
<dbReference type="SUPFAM" id="SSF52540">
    <property type="entry name" value="P-loop containing nucleoside triphosphate hydrolases"/>
    <property type="match status" value="1"/>
</dbReference>
<dbReference type="PROSITE" id="PS51198">
    <property type="entry name" value="UVRD_HELICASE_ATP_BIND"/>
    <property type="match status" value="1"/>
</dbReference>
<dbReference type="Gene3D" id="1.10.10.160">
    <property type="match status" value="1"/>
</dbReference>
<evidence type="ECO:0000256" key="2">
    <source>
        <dbReference type="ARBA" id="ARBA00022741"/>
    </source>
</evidence>
<keyword evidence="5 11" id="KW-0067">ATP-binding</keyword>
<comment type="catalytic activity">
    <reaction evidence="8">
        <text>Couples ATP hydrolysis with the unwinding of duplex DNA by translocating in the 3'-5' direction.</text>
        <dbReference type="EC" id="5.6.2.4"/>
    </reaction>
</comment>
<feature type="binding site" evidence="11">
    <location>
        <begin position="29"/>
        <end position="36"/>
    </location>
    <ligand>
        <name>ATP</name>
        <dbReference type="ChEBI" id="CHEBI:30616"/>
    </ligand>
</feature>
<dbReference type="PANTHER" id="PTHR11070:SF2">
    <property type="entry name" value="ATP-DEPENDENT DNA HELICASE SRS2"/>
    <property type="match status" value="1"/>
</dbReference>